<organism evidence="1 2">
    <name type="scientific">Candidatus Gottesmanbacteria bacterium RBG_16_38_7b</name>
    <dbReference type="NCBI Taxonomy" id="1798372"/>
    <lineage>
        <taxon>Bacteria</taxon>
        <taxon>Candidatus Gottesmaniibacteriota</taxon>
    </lineage>
</organism>
<dbReference type="Proteomes" id="UP000177396">
    <property type="component" value="Unassembled WGS sequence"/>
</dbReference>
<dbReference type="EMBL" id="MFJB01000059">
    <property type="protein sequence ID" value="OGF99506.1"/>
    <property type="molecule type" value="Genomic_DNA"/>
</dbReference>
<evidence type="ECO:0000313" key="2">
    <source>
        <dbReference type="Proteomes" id="UP000177396"/>
    </source>
</evidence>
<gene>
    <name evidence="1" type="ORF">A2153_01105</name>
</gene>
<accession>A0A1F5YHR7</accession>
<comment type="caution">
    <text evidence="1">The sequence shown here is derived from an EMBL/GenBank/DDBJ whole genome shotgun (WGS) entry which is preliminary data.</text>
</comment>
<proteinExistence type="predicted"/>
<dbReference type="AlphaFoldDB" id="A0A1F5YHR7"/>
<name>A0A1F5YHR7_9BACT</name>
<evidence type="ECO:0000313" key="1">
    <source>
        <dbReference type="EMBL" id="OGF99506.1"/>
    </source>
</evidence>
<protein>
    <submittedName>
        <fullName evidence="1">Uncharacterized protein</fullName>
    </submittedName>
</protein>
<sequence>MQIIRSLRRLLRTIKVKFFIEVEKYKKADERILSEWFESLYQLLSAEEKKGNVSYKAWYQKPGELELTETPIPTESGQASKPLYKVKILSLPEIVKEHRKYRPQMSEITLAEPIFPENIPEIQSWQLDLIIFDAMNNKVWNDAAFSRYRYSQPKTYIKHEIRYREGRELTAYEVKIIKSIFDSAIKKMNISARSARDGERGLAIGL</sequence>
<reference evidence="1 2" key="1">
    <citation type="journal article" date="2016" name="Nat. Commun.">
        <title>Thousands of microbial genomes shed light on interconnected biogeochemical processes in an aquifer system.</title>
        <authorList>
            <person name="Anantharaman K."/>
            <person name="Brown C.T."/>
            <person name="Hug L.A."/>
            <person name="Sharon I."/>
            <person name="Castelle C.J."/>
            <person name="Probst A.J."/>
            <person name="Thomas B.C."/>
            <person name="Singh A."/>
            <person name="Wilkins M.J."/>
            <person name="Karaoz U."/>
            <person name="Brodie E.L."/>
            <person name="Williams K.H."/>
            <person name="Hubbard S.S."/>
            <person name="Banfield J.F."/>
        </authorList>
    </citation>
    <scope>NUCLEOTIDE SEQUENCE [LARGE SCALE GENOMIC DNA]</scope>
</reference>